<dbReference type="RefSeq" id="WP_026638073.1">
    <property type="nucleotide sequence ID" value="NZ_NEVI01000014.1"/>
</dbReference>
<dbReference type="GO" id="GO:0047974">
    <property type="term" value="F:guanosine deaminase activity"/>
    <property type="evidence" value="ECO:0007669"/>
    <property type="project" value="TreeGrafter"/>
</dbReference>
<gene>
    <name evidence="2" type="ORF">CAL19_09880</name>
</gene>
<dbReference type="InterPro" id="IPR016193">
    <property type="entry name" value="Cytidine_deaminase-like"/>
</dbReference>
<dbReference type="Pfam" id="PF00383">
    <property type="entry name" value="dCMP_cyt_deam_1"/>
    <property type="match status" value="1"/>
</dbReference>
<dbReference type="CDD" id="cd01285">
    <property type="entry name" value="nucleoside_deaminase"/>
    <property type="match status" value="1"/>
</dbReference>
<dbReference type="SUPFAM" id="SSF53927">
    <property type="entry name" value="Cytidine deaminase-like"/>
    <property type="match status" value="1"/>
</dbReference>
<dbReference type="PROSITE" id="PS51747">
    <property type="entry name" value="CYT_DCMP_DEAMINASES_2"/>
    <property type="match status" value="1"/>
</dbReference>
<reference evidence="3" key="1">
    <citation type="submission" date="2017-05" db="EMBL/GenBank/DDBJ databases">
        <title>Complete and WGS of Bordetella genogroups.</title>
        <authorList>
            <person name="Spilker T."/>
            <person name="Lipuma J."/>
        </authorList>
    </citation>
    <scope>NUCLEOTIDE SEQUENCE [LARGE SCALE GENOMIC DNA]</scope>
    <source>
        <strain evidence="3">AU18089</strain>
    </source>
</reference>
<dbReference type="InterPro" id="IPR002125">
    <property type="entry name" value="CMP_dCMP_dom"/>
</dbReference>
<dbReference type="PANTHER" id="PTHR11079">
    <property type="entry name" value="CYTOSINE DEAMINASE FAMILY MEMBER"/>
    <property type="match status" value="1"/>
</dbReference>
<evidence type="ECO:0000313" key="3">
    <source>
        <dbReference type="Proteomes" id="UP000216947"/>
    </source>
</evidence>
<name>A0A261REP3_9BORD</name>
<keyword evidence="3" id="KW-1185">Reference proteome</keyword>
<dbReference type="PANTHER" id="PTHR11079:SF161">
    <property type="entry name" value="CMP_DCMP-TYPE DEAMINASE DOMAIN-CONTAINING PROTEIN"/>
    <property type="match status" value="1"/>
</dbReference>
<protein>
    <submittedName>
        <fullName evidence="2">tRNA-specific adenosine deaminase</fullName>
    </submittedName>
</protein>
<proteinExistence type="predicted"/>
<feature type="domain" description="CMP/dCMP-type deaminase" evidence="1">
    <location>
        <begin position="7"/>
        <end position="121"/>
    </location>
</feature>
<comment type="caution">
    <text evidence="2">The sequence shown here is derived from an EMBL/GenBank/DDBJ whole genome shotgun (WGS) entry which is preliminary data.</text>
</comment>
<dbReference type="AlphaFoldDB" id="A0A261REP3"/>
<dbReference type="GO" id="GO:0006152">
    <property type="term" value="P:purine nucleoside catabolic process"/>
    <property type="evidence" value="ECO:0007669"/>
    <property type="project" value="TreeGrafter"/>
</dbReference>
<organism evidence="2 3">
    <name type="scientific">Bordetella genomosp. 7</name>
    <dbReference type="NCBI Taxonomy" id="1416805"/>
    <lineage>
        <taxon>Bacteria</taxon>
        <taxon>Pseudomonadati</taxon>
        <taxon>Pseudomonadota</taxon>
        <taxon>Betaproteobacteria</taxon>
        <taxon>Burkholderiales</taxon>
        <taxon>Alcaligenaceae</taxon>
        <taxon>Bordetella</taxon>
    </lineage>
</organism>
<evidence type="ECO:0000259" key="1">
    <source>
        <dbReference type="PROSITE" id="PS51747"/>
    </source>
</evidence>
<accession>A0A261REP3</accession>
<dbReference type="Proteomes" id="UP000216947">
    <property type="component" value="Unassembled WGS sequence"/>
</dbReference>
<dbReference type="Gene3D" id="3.40.140.10">
    <property type="entry name" value="Cytidine Deaminase, domain 2"/>
    <property type="match status" value="1"/>
</dbReference>
<sequence length="161" mass="17508">MNGQPQELILKRMQETVELSLRQVDRGGIPFAAMVLDVHGRVLGSGVNQVREHHDPTAHAEVQAMRNACARAGATRLPGTILLASGEPCALCYLAALYAGVTQIWFAASRDEAAAHGFDYRDTYRIFAHDPLDWPAAASARLAVPPAHKPFHAHRARGRAP</sequence>
<dbReference type="EMBL" id="NEVK01000004">
    <property type="protein sequence ID" value="OZI22803.1"/>
    <property type="molecule type" value="Genomic_DNA"/>
</dbReference>
<evidence type="ECO:0000313" key="2">
    <source>
        <dbReference type="EMBL" id="OZI22803.1"/>
    </source>
</evidence>